<dbReference type="Gene3D" id="3.40.190.10">
    <property type="entry name" value="Periplasmic binding protein-like II"/>
    <property type="match status" value="1"/>
</dbReference>
<dbReference type="InterPro" id="IPR006059">
    <property type="entry name" value="SBP"/>
</dbReference>
<comment type="caution">
    <text evidence="3">The sequence shown here is derived from an EMBL/GenBank/DDBJ whole genome shotgun (WGS) entry which is preliminary data.</text>
</comment>
<dbReference type="PANTHER" id="PTHR43649:SF12">
    <property type="entry name" value="DIACETYLCHITOBIOSE BINDING PROTEIN DASA"/>
    <property type="match status" value="1"/>
</dbReference>
<dbReference type="EMBL" id="JBHULN010000001">
    <property type="protein sequence ID" value="MFD2569661.1"/>
    <property type="molecule type" value="Genomic_DNA"/>
</dbReference>
<proteinExistence type="inferred from homology"/>
<dbReference type="RefSeq" id="WP_381519061.1">
    <property type="nucleotide sequence ID" value="NZ_JBHULN010000001.1"/>
</dbReference>
<name>A0ABW5M0P8_9BACT</name>
<reference evidence="4" key="1">
    <citation type="journal article" date="2019" name="Int. J. Syst. Evol. Microbiol.">
        <title>The Global Catalogue of Microorganisms (GCM) 10K type strain sequencing project: providing services to taxonomists for standard genome sequencing and annotation.</title>
        <authorList>
            <consortium name="The Broad Institute Genomics Platform"/>
            <consortium name="The Broad Institute Genome Sequencing Center for Infectious Disease"/>
            <person name="Wu L."/>
            <person name="Ma J."/>
        </authorList>
    </citation>
    <scope>NUCLEOTIDE SEQUENCE [LARGE SCALE GENOMIC DNA]</scope>
    <source>
        <strain evidence="4">KCTC 42805</strain>
    </source>
</reference>
<comment type="subcellular location">
    <subcellularLocation>
        <location evidence="1">Periplasm</location>
    </subcellularLocation>
</comment>
<accession>A0ABW5M0P8</accession>
<organism evidence="3 4">
    <name type="scientific">Spirosoma soli</name>
    <dbReference type="NCBI Taxonomy" id="1770529"/>
    <lineage>
        <taxon>Bacteria</taxon>
        <taxon>Pseudomonadati</taxon>
        <taxon>Bacteroidota</taxon>
        <taxon>Cytophagia</taxon>
        <taxon>Cytophagales</taxon>
        <taxon>Cytophagaceae</taxon>
        <taxon>Spirosoma</taxon>
    </lineage>
</organism>
<protein>
    <submittedName>
        <fullName evidence="3">ABC transporter substrate-binding protein</fullName>
    </submittedName>
</protein>
<dbReference type="Pfam" id="PF01547">
    <property type="entry name" value="SBP_bac_1"/>
    <property type="match status" value="1"/>
</dbReference>
<evidence type="ECO:0000256" key="2">
    <source>
        <dbReference type="ARBA" id="ARBA00008520"/>
    </source>
</evidence>
<sequence length="387" mass="43387">MKLLKGITWNHTRGYAPLAVTSKVWNDFQPDVDIQWNIRSLWSFGEEGLEQLAQEYDLILVDHPFMGTAAKSGLFVPLDEHVPAEELAQLRNQSVGQSFASYEYDGHLWALAVDAAAQVSVARMDWFERENRPLPKSWEDVIALAKETGRAAFGRVAMPMAPMGLLGAFFSLYANQFEPPFTQEEEWNIDAETAGFVLSQLTSLYALIGADYLKKYPVELLNRMAQTDDLVYMPITYGYANYGMAGYAKHPLTFGPLPGTRPDGATLGGVGIAVSTFSKHIETAVAYSRRLAGAECQSTLYAMSGGQPANRLAWESPVLNQLTNNFYQNTRETVEKAFMRPRFDGFHHFQTEAAWLLQQCLLGTIQADAVIRQWKTLYTSVRYAINH</sequence>
<dbReference type="PANTHER" id="PTHR43649">
    <property type="entry name" value="ARABINOSE-BINDING PROTEIN-RELATED"/>
    <property type="match status" value="1"/>
</dbReference>
<dbReference type="Proteomes" id="UP001597469">
    <property type="component" value="Unassembled WGS sequence"/>
</dbReference>
<gene>
    <name evidence="3" type="ORF">ACFSUS_03395</name>
</gene>
<dbReference type="InterPro" id="IPR050490">
    <property type="entry name" value="Bact_solute-bd_prot1"/>
</dbReference>
<evidence type="ECO:0000313" key="4">
    <source>
        <dbReference type="Proteomes" id="UP001597469"/>
    </source>
</evidence>
<dbReference type="SUPFAM" id="SSF53850">
    <property type="entry name" value="Periplasmic binding protein-like II"/>
    <property type="match status" value="1"/>
</dbReference>
<evidence type="ECO:0000256" key="1">
    <source>
        <dbReference type="ARBA" id="ARBA00004418"/>
    </source>
</evidence>
<comment type="similarity">
    <text evidence="2">Belongs to the bacterial solute-binding protein 1 family.</text>
</comment>
<evidence type="ECO:0000313" key="3">
    <source>
        <dbReference type="EMBL" id="MFD2569661.1"/>
    </source>
</evidence>
<keyword evidence="4" id="KW-1185">Reference proteome</keyword>